<evidence type="ECO:0000256" key="1">
    <source>
        <dbReference type="ARBA" id="ARBA00023172"/>
    </source>
</evidence>
<name>A0ABP0Q150_9DINO</name>
<sequence>MAGCFVSCEQPGNSVMFLLQAFQRLLKCGCRVTKFCFCSFGSAFMKPSKWLHNKPWLDKLAGQCSCAHRNNHFTVQGTFTRDSIHLFNSRCMPDSQTVYGKIPKPGEAVSRFSAAYPVPLCQVMAAGSSAAHAAGAIPSGRDCCLDHSHRPVETADQGMLRSWFEDPEWVEDICESLEFRELYRFRFKRSGHINCLECRVYKSFLKFCSKAHPRSRVVSFLDSRVTTGAAAKGRSSSKALSRILRTTLAYVLGGCLYSGTLHCRSAWNRADGPSRDRDVPGPSRDVPKWLEDLESGSFRAFDEMVSLAQWSRPVGRWIRLLLLVAGDVERRPGPSTHHYTPRGELNLMGGFATATSTRMVRCLELFRVWCVEKAGVPFEVVCSSAEHANHALRAYGLELFREGRPRYQLVYAITAMQHSFPEFRRSLTGAWQVDLKWQFAEPGQCRAVLSAPILRAVLTVALLWNWYAFAGIVALGFGGMLHPAEFLALTRKDLVFPEDALFQQKSMYVFVKNPKTARFARRQHARIDDESLIFLARCIFGPLPLDMRLFGASPAVFRRQWNCLFDHLGIPRRQAARGATPGVLRGSGATHEYLQTSDIAQIQWKGRWSRLRTLEYYIQEVAAQLFMFELPVETRHRITMLESQLSVVLEHLFSFELKLFAQQYSGNGKQ</sequence>
<keyword evidence="3" id="KW-1185">Reference proteome</keyword>
<comment type="caution">
    <text evidence="2">The sequence shown here is derived from an EMBL/GenBank/DDBJ whole genome shotgun (WGS) entry which is preliminary data.</text>
</comment>
<keyword evidence="1" id="KW-0233">DNA recombination</keyword>
<dbReference type="SUPFAM" id="SSF56349">
    <property type="entry name" value="DNA breaking-rejoining enzymes"/>
    <property type="match status" value="1"/>
</dbReference>
<dbReference type="InterPro" id="IPR011010">
    <property type="entry name" value="DNA_brk_join_enz"/>
</dbReference>
<evidence type="ECO:0000313" key="3">
    <source>
        <dbReference type="Proteomes" id="UP001642484"/>
    </source>
</evidence>
<dbReference type="Proteomes" id="UP001642484">
    <property type="component" value="Unassembled WGS sequence"/>
</dbReference>
<dbReference type="InterPro" id="IPR013762">
    <property type="entry name" value="Integrase-like_cat_sf"/>
</dbReference>
<accession>A0ABP0Q150</accession>
<dbReference type="Gene3D" id="1.10.443.10">
    <property type="entry name" value="Intergrase catalytic core"/>
    <property type="match status" value="1"/>
</dbReference>
<dbReference type="EMBL" id="CAXAMN010023906">
    <property type="protein sequence ID" value="CAK9081973.1"/>
    <property type="molecule type" value="Genomic_DNA"/>
</dbReference>
<protein>
    <submittedName>
        <fullName evidence="2">Uncharacterized protein</fullName>
    </submittedName>
</protein>
<organism evidence="2 3">
    <name type="scientific">Durusdinium trenchii</name>
    <dbReference type="NCBI Taxonomy" id="1381693"/>
    <lineage>
        <taxon>Eukaryota</taxon>
        <taxon>Sar</taxon>
        <taxon>Alveolata</taxon>
        <taxon>Dinophyceae</taxon>
        <taxon>Suessiales</taxon>
        <taxon>Symbiodiniaceae</taxon>
        <taxon>Durusdinium</taxon>
    </lineage>
</organism>
<evidence type="ECO:0000313" key="2">
    <source>
        <dbReference type="EMBL" id="CAK9081973.1"/>
    </source>
</evidence>
<gene>
    <name evidence="2" type="ORF">CCMP2556_LOCUS40064</name>
</gene>
<proteinExistence type="predicted"/>
<reference evidence="2 3" key="1">
    <citation type="submission" date="2024-02" db="EMBL/GenBank/DDBJ databases">
        <authorList>
            <person name="Chen Y."/>
            <person name="Shah S."/>
            <person name="Dougan E. K."/>
            <person name="Thang M."/>
            <person name="Chan C."/>
        </authorList>
    </citation>
    <scope>NUCLEOTIDE SEQUENCE [LARGE SCALE GENOMIC DNA]</scope>
</reference>